<organism evidence="2 3">
    <name type="scientific">Dothidotthia symphoricarpi CBS 119687</name>
    <dbReference type="NCBI Taxonomy" id="1392245"/>
    <lineage>
        <taxon>Eukaryota</taxon>
        <taxon>Fungi</taxon>
        <taxon>Dikarya</taxon>
        <taxon>Ascomycota</taxon>
        <taxon>Pezizomycotina</taxon>
        <taxon>Dothideomycetes</taxon>
        <taxon>Pleosporomycetidae</taxon>
        <taxon>Pleosporales</taxon>
        <taxon>Dothidotthiaceae</taxon>
        <taxon>Dothidotthia</taxon>
    </lineage>
</organism>
<dbReference type="Proteomes" id="UP000799771">
    <property type="component" value="Unassembled WGS sequence"/>
</dbReference>
<keyword evidence="3" id="KW-1185">Reference proteome</keyword>
<dbReference type="RefSeq" id="XP_033523278.1">
    <property type="nucleotide sequence ID" value="XM_033668212.1"/>
</dbReference>
<protein>
    <submittedName>
        <fullName evidence="2">Uncharacterized protein</fullName>
    </submittedName>
</protein>
<feature type="compositionally biased region" description="Acidic residues" evidence="1">
    <location>
        <begin position="467"/>
        <end position="479"/>
    </location>
</feature>
<sequence length="757" mass="82525">MDSVQGLDINKRAVIYVQQQQQQHRNASSSTTPAMPPRNALAVESLKSCGWAKHGSARDAAVALQIAARTSLVAEEEEEGFERGVGERSSSLSQLPPGARPASSYYLRGFGARVSDTTSSSRCSPVSYLDCEFVSSHYGPETKTIHVMPQGVHSKLIAGLTKPPSPLTKCYAPTPAGERVPTPSPVANTTSLRPHGAPQRYHPRTKTHTTPISEIVVGNTSHKRGIFESPPRLASAGAPYASNTLGNESVPMRKFTLTGNPRVCEPSVYEHKRTCSGTSSVDRTYVPHRRTESLCSVPPVVPCRSRERVVSESSCKQGQGRIISGQNVYDDQTSASSSKEDLLIMAPRGLETTSISTAVTHHTANNPYATTSPPAETQHSLHPGFVDVEPDPNPSPQPDPEPILHNYESFPVETHEVMLQNSQVFALTPIEARHFYPLGRFVQAGREYNVVVRDFAFPPGIAGTDSPPEEEEEEPEPESESLAADQEKHVHFASRSQHTPSMRYRWLSADLTGSPIDFGDFDAVEAKMEERRAAEEMRGGGVDGKVASWLRQTVYSPNTAAVMRRGPETNETNENGRTLPVLPATVYRLHPTVPSVSQEGRGNSLGKNTIRAIHPTTISKPPLPAKDVDSGRGSWDAGQDAQPPNFPTPPPELAETSGTPPQDTQHKPSFPLIRGAPHKIRNVFAARRGIANDEHVTTPPVQISRRRVSSAPILPSNPGDVEKQEEGRKGWPSLGRLARQVRRCMPLRKREREGVVG</sequence>
<feature type="compositionally biased region" description="Basic and acidic residues" evidence="1">
    <location>
        <begin position="720"/>
        <end position="729"/>
    </location>
</feature>
<dbReference type="EMBL" id="ML977507">
    <property type="protein sequence ID" value="KAF2128889.1"/>
    <property type="molecule type" value="Genomic_DNA"/>
</dbReference>
<feature type="region of interest" description="Disordered" evidence="1">
    <location>
        <begin position="695"/>
        <end position="731"/>
    </location>
</feature>
<feature type="region of interest" description="Disordered" evidence="1">
    <location>
        <begin position="78"/>
        <end position="100"/>
    </location>
</feature>
<accession>A0A6A6AAU2</accession>
<reference evidence="2" key="1">
    <citation type="journal article" date="2020" name="Stud. Mycol.">
        <title>101 Dothideomycetes genomes: a test case for predicting lifestyles and emergence of pathogens.</title>
        <authorList>
            <person name="Haridas S."/>
            <person name="Albert R."/>
            <person name="Binder M."/>
            <person name="Bloem J."/>
            <person name="Labutti K."/>
            <person name="Salamov A."/>
            <person name="Andreopoulos B."/>
            <person name="Baker S."/>
            <person name="Barry K."/>
            <person name="Bills G."/>
            <person name="Bluhm B."/>
            <person name="Cannon C."/>
            <person name="Castanera R."/>
            <person name="Culley D."/>
            <person name="Daum C."/>
            <person name="Ezra D."/>
            <person name="Gonzalez J."/>
            <person name="Henrissat B."/>
            <person name="Kuo A."/>
            <person name="Liang C."/>
            <person name="Lipzen A."/>
            <person name="Lutzoni F."/>
            <person name="Magnuson J."/>
            <person name="Mondo S."/>
            <person name="Nolan M."/>
            <person name="Ohm R."/>
            <person name="Pangilinan J."/>
            <person name="Park H.-J."/>
            <person name="Ramirez L."/>
            <person name="Alfaro M."/>
            <person name="Sun H."/>
            <person name="Tritt A."/>
            <person name="Yoshinaga Y."/>
            <person name="Zwiers L.-H."/>
            <person name="Turgeon B."/>
            <person name="Goodwin S."/>
            <person name="Spatafora J."/>
            <person name="Crous P."/>
            <person name="Grigoriev I."/>
        </authorList>
    </citation>
    <scope>NUCLEOTIDE SEQUENCE</scope>
    <source>
        <strain evidence="2">CBS 119687</strain>
    </source>
</reference>
<feature type="region of interest" description="Disordered" evidence="1">
    <location>
        <begin position="364"/>
        <end position="402"/>
    </location>
</feature>
<feature type="compositionally biased region" description="Polar residues" evidence="1">
    <location>
        <begin position="364"/>
        <end position="380"/>
    </location>
</feature>
<dbReference type="GeneID" id="54408644"/>
<name>A0A6A6AAU2_9PLEO</name>
<proteinExistence type="predicted"/>
<evidence type="ECO:0000313" key="3">
    <source>
        <dbReference type="Proteomes" id="UP000799771"/>
    </source>
</evidence>
<gene>
    <name evidence="2" type="ORF">P153DRAFT_367207</name>
</gene>
<feature type="region of interest" description="Disordered" evidence="1">
    <location>
        <begin position="612"/>
        <end position="676"/>
    </location>
</feature>
<feature type="region of interest" description="Disordered" evidence="1">
    <location>
        <begin position="459"/>
        <end position="496"/>
    </location>
</feature>
<dbReference type="AlphaFoldDB" id="A0A6A6AAU2"/>
<evidence type="ECO:0000256" key="1">
    <source>
        <dbReference type="SAM" id="MobiDB-lite"/>
    </source>
</evidence>
<feature type="compositionally biased region" description="Pro residues" evidence="1">
    <location>
        <begin position="391"/>
        <end position="401"/>
    </location>
</feature>
<feature type="region of interest" description="Disordered" evidence="1">
    <location>
        <begin position="173"/>
        <end position="205"/>
    </location>
</feature>
<evidence type="ECO:0000313" key="2">
    <source>
        <dbReference type="EMBL" id="KAF2128889.1"/>
    </source>
</evidence>